<dbReference type="PANTHER" id="PTHR23151">
    <property type="entry name" value="DIHYDROLIPOAMIDE ACETYL/SUCCINYL-TRANSFERASE-RELATED"/>
    <property type="match status" value="1"/>
</dbReference>
<comment type="cofactor">
    <cofactor evidence="8">
        <name>(R)-lipoate</name>
        <dbReference type="ChEBI" id="CHEBI:83088"/>
    </cofactor>
    <text evidence="8">Binds 1 lipoyl cofactor covalently.</text>
</comment>
<dbReference type="InterPro" id="IPR001078">
    <property type="entry name" value="2-oxoacid_DH_actylTfrase"/>
</dbReference>
<keyword evidence="13" id="KW-1185">Reference proteome</keyword>
<dbReference type="CDD" id="cd06849">
    <property type="entry name" value="lipoyl_domain"/>
    <property type="match status" value="1"/>
</dbReference>
<evidence type="ECO:0000313" key="12">
    <source>
        <dbReference type="EMBL" id="CDR33909.1"/>
    </source>
</evidence>
<comment type="caution">
    <text evidence="12">The sequence shown here is derived from an EMBL/GenBank/DDBJ whole genome shotgun (WGS) entry which is preliminary data.</text>
</comment>
<feature type="domain" description="Lipoyl-binding" evidence="10">
    <location>
        <begin position="2"/>
        <end position="77"/>
    </location>
</feature>
<dbReference type="NCBIfam" id="TIGR01349">
    <property type="entry name" value="PDHac_trf_mito"/>
    <property type="match status" value="1"/>
</dbReference>
<evidence type="ECO:0000259" key="11">
    <source>
        <dbReference type="PROSITE" id="PS51826"/>
    </source>
</evidence>
<dbReference type="AlphaFoldDB" id="A0A090DYY4"/>
<dbReference type="RefSeq" id="WP_041017435.1">
    <property type="nucleotide sequence ID" value="NZ_CCEJ010000004.1"/>
</dbReference>
<dbReference type="GO" id="GO:0006086">
    <property type="term" value="P:pyruvate decarboxylation to acetyl-CoA"/>
    <property type="evidence" value="ECO:0007669"/>
    <property type="project" value="InterPro"/>
</dbReference>
<feature type="domain" description="Peripheral subunit-binding (PSBD)" evidence="11">
    <location>
        <begin position="149"/>
        <end position="186"/>
    </location>
</feature>
<dbReference type="SUPFAM" id="SSF51230">
    <property type="entry name" value="Single hybrid motif"/>
    <property type="match status" value="1"/>
</dbReference>
<comment type="subunit">
    <text evidence="2">Forms a 24-polypeptide structural core with octahedral symmetry.</text>
</comment>
<name>A0A090DYY4_9BACT</name>
<dbReference type="Proteomes" id="UP000031552">
    <property type="component" value="Unassembled WGS sequence"/>
</dbReference>
<evidence type="ECO:0000256" key="8">
    <source>
        <dbReference type="RuleBase" id="RU361137"/>
    </source>
</evidence>
<feature type="compositionally biased region" description="Basic and acidic residues" evidence="9">
    <location>
        <begin position="109"/>
        <end position="120"/>
    </location>
</feature>
<reference evidence="12" key="2">
    <citation type="submission" date="2014-09" db="EMBL/GenBank/DDBJ databases">
        <title>Criblamydia sequanensis harbors a mega-plasmid encoding arsenite resistance.</title>
        <authorList>
            <person name="Bertelli C."/>
            <person name="Goesmann A."/>
            <person name="Greub G."/>
        </authorList>
    </citation>
    <scope>NUCLEOTIDE SEQUENCE [LARGE SCALE GENOMIC DNA]</scope>
    <source>
        <strain evidence="12">CRIB-18</strain>
    </source>
</reference>
<dbReference type="SUPFAM" id="SSF52777">
    <property type="entry name" value="CoA-dependent acyltransferases"/>
    <property type="match status" value="1"/>
</dbReference>
<dbReference type="GO" id="GO:0004742">
    <property type="term" value="F:dihydrolipoyllysine-residue acetyltransferase activity"/>
    <property type="evidence" value="ECO:0007669"/>
    <property type="project" value="UniProtKB-UniRule"/>
</dbReference>
<accession>A0A090DYY4</accession>
<keyword evidence="4 8" id="KW-0450">Lipoyl</keyword>
<dbReference type="PANTHER" id="PTHR23151:SF90">
    <property type="entry name" value="DIHYDROLIPOYLLYSINE-RESIDUE ACETYLTRANSFERASE COMPONENT OF PYRUVATE DEHYDROGENASE COMPLEX, MITOCHONDRIAL-RELATED"/>
    <property type="match status" value="1"/>
</dbReference>
<dbReference type="EMBL" id="CCEJ010000004">
    <property type="protein sequence ID" value="CDR33909.1"/>
    <property type="molecule type" value="Genomic_DNA"/>
</dbReference>
<dbReference type="Gene3D" id="2.40.50.100">
    <property type="match status" value="1"/>
</dbReference>
<dbReference type="InterPro" id="IPR004167">
    <property type="entry name" value="PSBD"/>
</dbReference>
<comment type="function">
    <text evidence="6">The pyruvate dehydrogenase complex catalyzes the overall conversion of pyruvate to acetyl-CoA and CO(2). It contains multiple copies of three enzymatic components: pyruvate dehydrogenase (E1), dihydrolipoamide acetyltransferase (E2) and lipoamide dehydrogenase (E3).</text>
</comment>
<dbReference type="InterPro" id="IPR023213">
    <property type="entry name" value="CAT-like_dom_sf"/>
</dbReference>
<dbReference type="EC" id="2.3.1.12" evidence="8"/>
<gene>
    <name evidence="12" type="primary">pdhc1</name>
    <name evidence="12" type="ORF">CSEC_1083</name>
</gene>
<evidence type="ECO:0000256" key="3">
    <source>
        <dbReference type="ARBA" id="ARBA00022679"/>
    </source>
</evidence>
<organism evidence="12 13">
    <name type="scientific">Candidatus Criblamydia sequanensis CRIB-18</name>
    <dbReference type="NCBI Taxonomy" id="1437425"/>
    <lineage>
        <taxon>Bacteria</taxon>
        <taxon>Pseudomonadati</taxon>
        <taxon>Chlamydiota</taxon>
        <taxon>Chlamydiia</taxon>
        <taxon>Parachlamydiales</taxon>
        <taxon>Candidatus Criblamydiaceae</taxon>
        <taxon>Candidatus Criblamydia</taxon>
    </lineage>
</organism>
<dbReference type="InterPro" id="IPR036625">
    <property type="entry name" value="E3-bd_dom_sf"/>
</dbReference>
<evidence type="ECO:0000256" key="5">
    <source>
        <dbReference type="ARBA" id="ARBA00023315"/>
    </source>
</evidence>
<dbReference type="InterPro" id="IPR011053">
    <property type="entry name" value="Single_hybrid_motif"/>
</dbReference>
<evidence type="ECO:0000259" key="10">
    <source>
        <dbReference type="PROSITE" id="PS50968"/>
    </source>
</evidence>
<dbReference type="Pfam" id="PF00364">
    <property type="entry name" value="Biotin_lipoyl"/>
    <property type="match status" value="1"/>
</dbReference>
<comment type="similarity">
    <text evidence="1 8">Belongs to the 2-oxoacid dehydrogenase family.</text>
</comment>
<protein>
    <recommendedName>
        <fullName evidence="8">Acetyltransferase component of pyruvate dehydrogenase complex</fullName>
        <ecNumber evidence="8">2.3.1.12</ecNumber>
    </recommendedName>
</protein>
<comment type="catalytic activity">
    <reaction evidence="7 8">
        <text>N(6)-[(R)-dihydrolipoyl]-L-lysyl-[protein] + acetyl-CoA = N(6)-[(R)-S(8)-acetyldihydrolipoyl]-L-lysyl-[protein] + CoA</text>
        <dbReference type="Rhea" id="RHEA:17017"/>
        <dbReference type="Rhea" id="RHEA-COMP:10475"/>
        <dbReference type="Rhea" id="RHEA-COMP:10478"/>
        <dbReference type="ChEBI" id="CHEBI:57287"/>
        <dbReference type="ChEBI" id="CHEBI:57288"/>
        <dbReference type="ChEBI" id="CHEBI:83100"/>
        <dbReference type="ChEBI" id="CHEBI:83111"/>
        <dbReference type="EC" id="2.3.1.12"/>
    </reaction>
</comment>
<dbReference type="InterPro" id="IPR000089">
    <property type="entry name" value="Biotin_lipoyl"/>
</dbReference>
<dbReference type="STRING" id="1437425.CSEC_1083"/>
<evidence type="ECO:0000256" key="4">
    <source>
        <dbReference type="ARBA" id="ARBA00022823"/>
    </source>
</evidence>
<dbReference type="Pfam" id="PF02817">
    <property type="entry name" value="E3_binding"/>
    <property type="match status" value="1"/>
</dbReference>
<evidence type="ECO:0000256" key="7">
    <source>
        <dbReference type="ARBA" id="ARBA00048370"/>
    </source>
</evidence>
<evidence type="ECO:0000256" key="9">
    <source>
        <dbReference type="SAM" id="MobiDB-lite"/>
    </source>
</evidence>
<keyword evidence="5 8" id="KW-0012">Acyltransferase</keyword>
<evidence type="ECO:0000256" key="6">
    <source>
        <dbReference type="ARBA" id="ARBA00025211"/>
    </source>
</evidence>
<sequence>MPFTFKLPKLSPTMDEGTIAKWHKNEGDFVEEGDLLMEVATDKATVEYNALDPGFLRKILIQEGQEAAVNEPIAIFTEKKDESIEGYVPEGKKPAQKEKELQESSGEPEAAKEKEPKRSEVSFNQPRFEPVPPLEKASPSEARREGRIKASPLAKKVAEEKNLDLATVKGTGPGGRIVQKDLNLASKKSEFSLEPKELPDIPPGSYEELPLTPMRKTIGRRLQEAKTFIPHFYVQQEVVSDRLVDFREQLREVDMTVSLNDCVVKAVALALKKHPAVNTGFNNVTNSIIQYKTIDISVAVSTPGGLITPIIRFADYKNLRQISAEIHDLAKRARAQKLEEAEYKGGSFTVSNLGMYGVSEFQAIINPPQSAILAVSGILDRPIVKKGVIQPGKIMRISLSADHRVVDGVLGAEFVNSVKFYLENPVCLLMS</sequence>
<dbReference type="FunFam" id="2.40.50.100:FF:000010">
    <property type="entry name" value="Acetyltransferase component of pyruvate dehydrogenase complex"/>
    <property type="match status" value="1"/>
</dbReference>
<dbReference type="InterPro" id="IPR006257">
    <property type="entry name" value="LAT1"/>
</dbReference>
<evidence type="ECO:0000256" key="2">
    <source>
        <dbReference type="ARBA" id="ARBA00011484"/>
    </source>
</evidence>
<dbReference type="OrthoDB" id="9805770at2"/>
<keyword evidence="3 8" id="KW-0808">Transferase</keyword>
<dbReference type="GO" id="GO:0045254">
    <property type="term" value="C:pyruvate dehydrogenase complex"/>
    <property type="evidence" value="ECO:0007669"/>
    <property type="project" value="UniProtKB-UniRule"/>
</dbReference>
<dbReference type="PROSITE" id="PS51826">
    <property type="entry name" value="PSBD"/>
    <property type="match status" value="1"/>
</dbReference>
<feature type="region of interest" description="Disordered" evidence="9">
    <location>
        <begin position="85"/>
        <end position="153"/>
    </location>
</feature>
<reference evidence="12" key="1">
    <citation type="submission" date="2013-12" db="EMBL/GenBank/DDBJ databases">
        <authorList>
            <person name="Linke B."/>
        </authorList>
    </citation>
    <scope>NUCLEOTIDE SEQUENCE [LARGE SCALE GENOMIC DNA]</scope>
    <source>
        <strain evidence="12">CRIB-18</strain>
    </source>
</reference>
<dbReference type="Gene3D" id="4.10.320.10">
    <property type="entry name" value="E3-binding domain"/>
    <property type="match status" value="1"/>
</dbReference>
<feature type="compositionally biased region" description="Basic and acidic residues" evidence="9">
    <location>
        <begin position="90"/>
        <end position="102"/>
    </location>
</feature>
<dbReference type="Pfam" id="PF00198">
    <property type="entry name" value="2-oxoacid_dh"/>
    <property type="match status" value="1"/>
</dbReference>
<dbReference type="InterPro" id="IPR045257">
    <property type="entry name" value="E2/Pdx1"/>
</dbReference>
<evidence type="ECO:0000313" key="13">
    <source>
        <dbReference type="Proteomes" id="UP000031552"/>
    </source>
</evidence>
<dbReference type="PROSITE" id="PS50968">
    <property type="entry name" value="BIOTINYL_LIPOYL"/>
    <property type="match status" value="1"/>
</dbReference>
<dbReference type="eggNOG" id="COG0508">
    <property type="taxonomic scope" value="Bacteria"/>
</dbReference>
<dbReference type="SUPFAM" id="SSF47005">
    <property type="entry name" value="Peripheral subunit-binding domain of 2-oxo acid dehydrogenase complex"/>
    <property type="match status" value="1"/>
</dbReference>
<evidence type="ECO:0000256" key="1">
    <source>
        <dbReference type="ARBA" id="ARBA00007317"/>
    </source>
</evidence>
<dbReference type="Gene3D" id="3.30.559.10">
    <property type="entry name" value="Chloramphenicol acetyltransferase-like domain"/>
    <property type="match status" value="1"/>
</dbReference>
<proteinExistence type="inferred from homology"/>